<dbReference type="EMBL" id="GIFC01016272">
    <property type="protein sequence ID" value="MXU98355.1"/>
    <property type="molecule type" value="Transcribed_RNA"/>
</dbReference>
<dbReference type="PANTHER" id="PTHR10083">
    <property type="entry name" value="KUNITZ-TYPE PROTEASE INHIBITOR-RELATED"/>
    <property type="match status" value="1"/>
</dbReference>
<dbReference type="SUPFAM" id="SSF57362">
    <property type="entry name" value="BPTI-like"/>
    <property type="match status" value="4"/>
</dbReference>
<protein>
    <submittedName>
        <fullName evidence="6">Putative kunitz</fullName>
    </submittedName>
</protein>
<accession>A0A6B0V9W0</accession>
<evidence type="ECO:0000256" key="1">
    <source>
        <dbReference type="ARBA" id="ARBA00022690"/>
    </source>
</evidence>
<feature type="signal peptide" evidence="4">
    <location>
        <begin position="1"/>
        <end position="22"/>
    </location>
</feature>
<dbReference type="PROSITE" id="PS50279">
    <property type="entry name" value="BPTI_KUNITZ_2"/>
    <property type="match status" value="2"/>
</dbReference>
<dbReference type="GO" id="GO:0004867">
    <property type="term" value="F:serine-type endopeptidase inhibitor activity"/>
    <property type="evidence" value="ECO:0007669"/>
    <property type="project" value="UniProtKB-KW"/>
</dbReference>
<dbReference type="Gene3D" id="4.10.410.10">
    <property type="entry name" value="Pancreatic trypsin inhibitor Kunitz domain"/>
    <property type="match status" value="3"/>
</dbReference>
<keyword evidence="1" id="KW-0646">Protease inhibitor</keyword>
<feature type="chain" id="PRO_5025668489" evidence="4">
    <location>
        <begin position="23"/>
        <end position="329"/>
    </location>
</feature>
<evidence type="ECO:0000313" key="6">
    <source>
        <dbReference type="EMBL" id="MXU98355.1"/>
    </source>
</evidence>
<dbReference type="InterPro" id="IPR002223">
    <property type="entry name" value="Kunitz_BPTI"/>
</dbReference>
<feature type="domain" description="BPTI/Kunitz inhibitor" evidence="5">
    <location>
        <begin position="267"/>
        <end position="320"/>
    </location>
</feature>
<dbReference type="PANTHER" id="PTHR10083:SF374">
    <property type="entry name" value="BPTI_KUNITZ INHIBITOR DOMAIN-CONTAINING PROTEIN"/>
    <property type="match status" value="1"/>
</dbReference>
<evidence type="ECO:0000259" key="5">
    <source>
        <dbReference type="PROSITE" id="PS50279"/>
    </source>
</evidence>
<keyword evidence="3" id="KW-1015">Disulfide bond</keyword>
<feature type="domain" description="BPTI/Kunitz inhibitor" evidence="5">
    <location>
        <begin position="210"/>
        <end position="259"/>
    </location>
</feature>
<keyword evidence="2" id="KW-0722">Serine protease inhibitor</keyword>
<dbReference type="SMART" id="SM00131">
    <property type="entry name" value="KU"/>
    <property type="match status" value="3"/>
</dbReference>
<reference evidence="6" key="1">
    <citation type="submission" date="2019-12" db="EMBL/GenBank/DDBJ databases">
        <title>An insight into the sialome of adult female Ixodes ricinus ticks feeding for 6 days.</title>
        <authorList>
            <person name="Perner J."/>
            <person name="Ribeiro J.M.C."/>
        </authorList>
    </citation>
    <scope>NUCLEOTIDE SEQUENCE</scope>
    <source>
        <strain evidence="6">Semi-engorged</strain>
        <tissue evidence="6">Salivary glands</tissue>
    </source>
</reference>
<dbReference type="InterPro" id="IPR050098">
    <property type="entry name" value="TFPI/VKTCI-like"/>
</dbReference>
<evidence type="ECO:0000256" key="4">
    <source>
        <dbReference type="SAM" id="SignalP"/>
    </source>
</evidence>
<organism evidence="6">
    <name type="scientific">Ixodes ricinus</name>
    <name type="common">Common tick</name>
    <name type="synonym">Acarus ricinus</name>
    <dbReference type="NCBI Taxonomy" id="34613"/>
    <lineage>
        <taxon>Eukaryota</taxon>
        <taxon>Metazoa</taxon>
        <taxon>Ecdysozoa</taxon>
        <taxon>Arthropoda</taxon>
        <taxon>Chelicerata</taxon>
        <taxon>Arachnida</taxon>
        <taxon>Acari</taxon>
        <taxon>Parasitiformes</taxon>
        <taxon>Ixodida</taxon>
        <taxon>Ixodoidea</taxon>
        <taxon>Ixodidae</taxon>
        <taxon>Ixodinae</taxon>
        <taxon>Ixodes</taxon>
    </lineage>
</organism>
<evidence type="ECO:0000256" key="2">
    <source>
        <dbReference type="ARBA" id="ARBA00022900"/>
    </source>
</evidence>
<dbReference type="GO" id="GO:0005615">
    <property type="term" value="C:extracellular space"/>
    <property type="evidence" value="ECO:0007669"/>
    <property type="project" value="TreeGrafter"/>
</dbReference>
<name>A0A6B0V9W0_IXORI</name>
<dbReference type="InterPro" id="IPR036880">
    <property type="entry name" value="Kunitz_BPTI_sf"/>
</dbReference>
<proteinExistence type="predicted"/>
<dbReference type="Pfam" id="PF00014">
    <property type="entry name" value="Kunitz_BPTI"/>
    <property type="match status" value="3"/>
</dbReference>
<dbReference type="AlphaFoldDB" id="A0A6B0V9W0"/>
<keyword evidence="4" id="KW-0732">Signal</keyword>
<evidence type="ECO:0000256" key="3">
    <source>
        <dbReference type="ARBA" id="ARBA00023157"/>
    </source>
</evidence>
<sequence length="329" mass="37770">MQTNIPWIFVVAAFGVFHCGEGTYYDSGEDFSLMTVESRCDGPPYASRGLVNIPGWFYDRSRDQCRHYHFPDPHFYPTKNKFQSVTECRRSCRGTVPLDCFEEPPHITRTRGLPVSTYNSTQGACVWIVVRAGERGPNIFRREAECIAPCRDPEYGQCASSSVVGCGGSTGYRYNVDKQACEEAPEHKCGPFSRLEDCYGRCARYIQKKCNIPLLTSEYCDIVEVRYWYNSERKQCEEIMGCSDDVSNFATAKECWETCSSEEESRCLKPPDLGRLGFGRTRYYYNITANACLTTKQFAVWQNTNNKNIFRWLKDCEDTCKPKHKDVKK</sequence>